<reference evidence="3" key="1">
    <citation type="submission" date="2016-06" db="EMBL/GenBank/DDBJ databases">
        <title>Parallel loss of symbiosis genes in relatives of nitrogen-fixing non-legume Parasponia.</title>
        <authorList>
            <person name="Van Velzen R."/>
            <person name="Holmer R."/>
            <person name="Bu F."/>
            <person name="Rutten L."/>
            <person name="Van Zeijl A."/>
            <person name="Liu W."/>
            <person name="Santuari L."/>
            <person name="Cao Q."/>
            <person name="Sharma T."/>
            <person name="Shen D."/>
            <person name="Roswanjaya Y."/>
            <person name="Wardhani T."/>
            <person name="Kalhor M.S."/>
            <person name="Jansen J."/>
            <person name="Van den Hoogen J."/>
            <person name="Gungor B."/>
            <person name="Hartog M."/>
            <person name="Hontelez J."/>
            <person name="Verver J."/>
            <person name="Yang W.-C."/>
            <person name="Schijlen E."/>
            <person name="Repin R."/>
            <person name="Schilthuizen M."/>
            <person name="Schranz E."/>
            <person name="Heidstra R."/>
            <person name="Miyata K."/>
            <person name="Fedorova E."/>
            <person name="Kohlen W."/>
            <person name="Bisseling T."/>
            <person name="Smit S."/>
            <person name="Geurts R."/>
        </authorList>
    </citation>
    <scope>NUCLEOTIDE SEQUENCE [LARGE SCALE GENOMIC DNA]</scope>
    <source>
        <strain evidence="3">cv. WU1-14</strain>
    </source>
</reference>
<proteinExistence type="predicted"/>
<sequence>MSKLSHHLAATVKTSSDDAPSTSYTTSTCFSISLSAIFSSTQYCIVDSGATRHICSNANVFVSLKPISNATVTLPNYIRISVTLFGGIRLSPILLLTSQGCVMCSRVSI</sequence>
<dbReference type="Proteomes" id="UP000237105">
    <property type="component" value="Unassembled WGS sequence"/>
</dbReference>
<dbReference type="Pfam" id="PF22936">
    <property type="entry name" value="Pol_BBD"/>
    <property type="match status" value="1"/>
</dbReference>
<keyword evidence="3" id="KW-1185">Reference proteome</keyword>
<protein>
    <recommendedName>
        <fullName evidence="1">Retrovirus-related Pol polyprotein from transposon TNT 1-94-like beta-barrel domain-containing protein</fullName>
    </recommendedName>
</protein>
<dbReference type="AlphaFoldDB" id="A0A2P5CMI8"/>
<evidence type="ECO:0000259" key="1">
    <source>
        <dbReference type="Pfam" id="PF22936"/>
    </source>
</evidence>
<accession>A0A2P5CMI8</accession>
<evidence type="ECO:0000313" key="2">
    <source>
        <dbReference type="EMBL" id="PON62251.1"/>
    </source>
</evidence>
<name>A0A2P5CMI8_PARAD</name>
<evidence type="ECO:0000313" key="3">
    <source>
        <dbReference type="Proteomes" id="UP000237105"/>
    </source>
</evidence>
<organism evidence="2 3">
    <name type="scientific">Parasponia andersonii</name>
    <name type="common">Sponia andersonii</name>
    <dbReference type="NCBI Taxonomy" id="3476"/>
    <lineage>
        <taxon>Eukaryota</taxon>
        <taxon>Viridiplantae</taxon>
        <taxon>Streptophyta</taxon>
        <taxon>Embryophyta</taxon>
        <taxon>Tracheophyta</taxon>
        <taxon>Spermatophyta</taxon>
        <taxon>Magnoliopsida</taxon>
        <taxon>eudicotyledons</taxon>
        <taxon>Gunneridae</taxon>
        <taxon>Pentapetalae</taxon>
        <taxon>rosids</taxon>
        <taxon>fabids</taxon>
        <taxon>Rosales</taxon>
        <taxon>Cannabaceae</taxon>
        <taxon>Parasponia</taxon>
    </lineage>
</organism>
<feature type="domain" description="Retrovirus-related Pol polyprotein from transposon TNT 1-94-like beta-barrel" evidence="1">
    <location>
        <begin position="45"/>
        <end position="90"/>
    </location>
</feature>
<gene>
    <name evidence="2" type="ORF">PanWU01x14_139510</name>
</gene>
<comment type="caution">
    <text evidence="2">The sequence shown here is derived from an EMBL/GenBank/DDBJ whole genome shotgun (WGS) entry which is preliminary data.</text>
</comment>
<dbReference type="InterPro" id="IPR054722">
    <property type="entry name" value="PolX-like_BBD"/>
</dbReference>
<dbReference type="EMBL" id="JXTB01000114">
    <property type="protein sequence ID" value="PON62251.1"/>
    <property type="molecule type" value="Genomic_DNA"/>
</dbReference>